<keyword evidence="1" id="KW-0812">Transmembrane</keyword>
<name>A0A8B6XC93_9BURK</name>
<sequence>MTQSRFARKLLVPMMVVCGAAGATLAVAASNADGARTDQPLVIANAGSFVGEARSTFANATQMVTTPSLSARMNTAVDDARRVAHALAVSSSVGRETASQDALLEAELVNVPEALREPSAAALLAAGFVSMLVIVRQRLKR</sequence>
<evidence type="ECO:0000313" key="4">
    <source>
        <dbReference type="RefSeq" id="WP_156924283.1"/>
    </source>
</evidence>
<evidence type="ECO:0000256" key="2">
    <source>
        <dbReference type="SAM" id="SignalP"/>
    </source>
</evidence>
<feature type="chain" id="PRO_5034860768" description="PEP-CTERM protein-sorting domain-containing protein" evidence="2">
    <location>
        <begin position="29"/>
        <end position="141"/>
    </location>
</feature>
<proteinExistence type="predicted"/>
<evidence type="ECO:0008006" key="5">
    <source>
        <dbReference type="Google" id="ProtNLM"/>
    </source>
</evidence>
<keyword evidence="2" id="KW-0732">Signal</keyword>
<keyword evidence="1" id="KW-0472">Membrane</keyword>
<protein>
    <recommendedName>
        <fullName evidence="5">PEP-CTERM protein-sorting domain-containing protein</fullName>
    </recommendedName>
</protein>
<dbReference type="OrthoDB" id="9847271at2"/>
<feature type="signal peptide" evidence="2">
    <location>
        <begin position="1"/>
        <end position="28"/>
    </location>
</feature>
<accession>A0A8B6XC93</accession>
<keyword evidence="3" id="KW-1185">Reference proteome</keyword>
<dbReference type="Proteomes" id="UP000675920">
    <property type="component" value="Unplaced"/>
</dbReference>
<evidence type="ECO:0000313" key="3">
    <source>
        <dbReference type="Proteomes" id="UP000675920"/>
    </source>
</evidence>
<organism evidence="3 4">
    <name type="scientific">Derxia gummosa DSM 723</name>
    <dbReference type="NCBI Taxonomy" id="1121388"/>
    <lineage>
        <taxon>Bacteria</taxon>
        <taxon>Pseudomonadati</taxon>
        <taxon>Pseudomonadota</taxon>
        <taxon>Betaproteobacteria</taxon>
        <taxon>Burkholderiales</taxon>
        <taxon>Alcaligenaceae</taxon>
        <taxon>Derxia</taxon>
    </lineage>
</organism>
<keyword evidence="1" id="KW-1133">Transmembrane helix</keyword>
<dbReference type="RefSeq" id="WP_156924283.1">
    <property type="nucleotide sequence ID" value="NZ_AXWS01000007.1"/>
</dbReference>
<evidence type="ECO:0000256" key="1">
    <source>
        <dbReference type="SAM" id="Phobius"/>
    </source>
</evidence>
<dbReference type="AlphaFoldDB" id="A0A8B6XC93"/>
<feature type="transmembrane region" description="Helical" evidence="1">
    <location>
        <begin position="118"/>
        <end position="135"/>
    </location>
</feature>
<reference evidence="4" key="1">
    <citation type="submission" date="2025-08" db="UniProtKB">
        <authorList>
            <consortium name="RefSeq"/>
        </authorList>
    </citation>
    <scope>IDENTIFICATION</scope>
</reference>